<dbReference type="EMBL" id="MT141495">
    <property type="protein sequence ID" value="QJA63356.1"/>
    <property type="molecule type" value="Genomic_DNA"/>
</dbReference>
<name>A0A6H1Z9X5_9ZZZZ</name>
<sequence length="87" mass="10070">MEPEDAIITTEYGDGVLLEEYKGTYSLTAIRRGQNDVNYKQWAFSQVWKNKKFIPDEKARPIHIKLGKDPMAVLKKLAAELNKMKEK</sequence>
<reference evidence="1" key="1">
    <citation type="submission" date="2020-03" db="EMBL/GenBank/DDBJ databases">
        <title>The deep terrestrial virosphere.</title>
        <authorList>
            <person name="Holmfeldt K."/>
            <person name="Nilsson E."/>
            <person name="Simone D."/>
            <person name="Lopez-Fernandez M."/>
            <person name="Wu X."/>
            <person name="de Brujin I."/>
            <person name="Lundin D."/>
            <person name="Andersson A."/>
            <person name="Bertilsson S."/>
            <person name="Dopson M."/>
        </authorList>
    </citation>
    <scope>NUCLEOTIDE SEQUENCE</scope>
    <source>
        <strain evidence="3">MM415A03493</strain>
        <strain evidence="2">MM415B00633</strain>
        <strain evidence="1">TM448A00090</strain>
        <strain evidence="4">TM448B00221</strain>
    </source>
</reference>
<accession>A0A6H1Z9X5</accession>
<dbReference type="EMBL" id="MT144601">
    <property type="protein sequence ID" value="QJH94455.1"/>
    <property type="molecule type" value="Genomic_DNA"/>
</dbReference>
<evidence type="ECO:0000313" key="2">
    <source>
        <dbReference type="EMBL" id="QJA63356.1"/>
    </source>
</evidence>
<dbReference type="AlphaFoldDB" id="A0A6H1Z9X5"/>
<dbReference type="EMBL" id="MT141832">
    <property type="protein sequence ID" value="QJA70927.1"/>
    <property type="molecule type" value="Genomic_DNA"/>
</dbReference>
<gene>
    <name evidence="3" type="ORF">MM415A03493_0009</name>
    <name evidence="2" type="ORF">MM415B00633_0040</name>
    <name evidence="1" type="ORF">TM448A00090_0094</name>
    <name evidence="4" type="ORF">TM448B00221_0009</name>
</gene>
<evidence type="ECO:0000313" key="1">
    <source>
        <dbReference type="EMBL" id="QJA44262.1"/>
    </source>
</evidence>
<evidence type="ECO:0000313" key="4">
    <source>
        <dbReference type="EMBL" id="QJH94455.1"/>
    </source>
</evidence>
<proteinExistence type="predicted"/>
<protein>
    <submittedName>
        <fullName evidence="1">Uncharacterized protein</fullName>
    </submittedName>
</protein>
<organism evidence="1">
    <name type="scientific">viral metagenome</name>
    <dbReference type="NCBI Taxonomy" id="1070528"/>
    <lineage>
        <taxon>unclassified sequences</taxon>
        <taxon>metagenomes</taxon>
        <taxon>organismal metagenomes</taxon>
    </lineage>
</organism>
<evidence type="ECO:0000313" key="3">
    <source>
        <dbReference type="EMBL" id="QJA70927.1"/>
    </source>
</evidence>
<dbReference type="EMBL" id="MT143974">
    <property type="protein sequence ID" value="QJA44262.1"/>
    <property type="molecule type" value="Genomic_DNA"/>
</dbReference>